<dbReference type="InterPro" id="IPR015889">
    <property type="entry name" value="Intradiol_dOase_core"/>
</dbReference>
<dbReference type="PANTHER" id="PTHR34315">
    <property type="match status" value="1"/>
</dbReference>
<dbReference type="AlphaFoldDB" id="A0A9Q9ER29"/>
<feature type="chain" id="PRO_5040475384" evidence="1">
    <location>
        <begin position="21"/>
        <end position="335"/>
    </location>
</feature>
<accession>A0A9Q9ER29</accession>
<keyword evidence="4" id="KW-1185">Reference proteome</keyword>
<dbReference type="EMBL" id="CP099429">
    <property type="protein sequence ID" value="USW59462.1"/>
    <property type="molecule type" value="Genomic_DNA"/>
</dbReference>
<dbReference type="OrthoDB" id="121380at2759"/>
<proteinExistence type="predicted"/>
<dbReference type="InterPro" id="IPR000627">
    <property type="entry name" value="Intradiol_dOase_C"/>
</dbReference>
<reference evidence="3" key="1">
    <citation type="submission" date="2022-06" db="EMBL/GenBank/DDBJ databases">
        <title>Complete genome sequences of two strains of the flax pathogen Septoria linicola.</title>
        <authorList>
            <person name="Lapalu N."/>
            <person name="Simon A."/>
            <person name="Demenou B."/>
            <person name="Paumier D."/>
            <person name="Guillot M.-P."/>
            <person name="Gout L."/>
            <person name="Valade R."/>
        </authorList>
    </citation>
    <scope>NUCLEOTIDE SEQUENCE</scope>
    <source>
        <strain evidence="3">SE15195</strain>
    </source>
</reference>
<protein>
    <submittedName>
        <fullName evidence="3">Intradiol ring-cleavage dioxygenase</fullName>
    </submittedName>
</protein>
<dbReference type="CDD" id="cd03457">
    <property type="entry name" value="intradiol_dioxygenase_like"/>
    <property type="match status" value="1"/>
</dbReference>
<gene>
    <name evidence="3" type="ORF">Slin15195_G127810</name>
</gene>
<evidence type="ECO:0000313" key="3">
    <source>
        <dbReference type="EMBL" id="USW59462.1"/>
    </source>
</evidence>
<dbReference type="Pfam" id="PF00775">
    <property type="entry name" value="Dioxygenase_C"/>
    <property type="match status" value="1"/>
</dbReference>
<dbReference type="GO" id="GO:0008199">
    <property type="term" value="F:ferric iron binding"/>
    <property type="evidence" value="ECO:0007669"/>
    <property type="project" value="InterPro"/>
</dbReference>
<dbReference type="Gene3D" id="2.60.130.10">
    <property type="entry name" value="Aromatic compound dioxygenase"/>
    <property type="match status" value="1"/>
</dbReference>
<dbReference type="PANTHER" id="PTHR34315:SF1">
    <property type="entry name" value="INTRADIOL RING-CLEAVAGE DIOXYGENASES DOMAIN-CONTAINING PROTEIN-RELATED"/>
    <property type="match status" value="1"/>
</dbReference>
<dbReference type="Proteomes" id="UP001056384">
    <property type="component" value="Chromosome 12"/>
</dbReference>
<dbReference type="GO" id="GO:0016702">
    <property type="term" value="F:oxidoreductase activity, acting on single donors with incorporation of molecular oxygen, incorporation of two atoms of oxygen"/>
    <property type="evidence" value="ECO:0007669"/>
    <property type="project" value="InterPro"/>
</dbReference>
<feature type="domain" description="Intradiol ring-cleavage dioxygenases" evidence="2">
    <location>
        <begin position="127"/>
        <end position="213"/>
    </location>
</feature>
<organism evidence="3 4">
    <name type="scientific">Septoria linicola</name>
    <dbReference type="NCBI Taxonomy" id="215465"/>
    <lineage>
        <taxon>Eukaryota</taxon>
        <taxon>Fungi</taxon>
        <taxon>Dikarya</taxon>
        <taxon>Ascomycota</taxon>
        <taxon>Pezizomycotina</taxon>
        <taxon>Dothideomycetes</taxon>
        <taxon>Dothideomycetidae</taxon>
        <taxon>Mycosphaerellales</taxon>
        <taxon>Mycosphaerellaceae</taxon>
        <taxon>Septoria</taxon>
    </lineage>
</organism>
<keyword evidence="1" id="KW-0732">Signal</keyword>
<evidence type="ECO:0000259" key="2">
    <source>
        <dbReference type="Pfam" id="PF00775"/>
    </source>
</evidence>
<name>A0A9Q9ER29_9PEZI</name>
<evidence type="ECO:0000313" key="4">
    <source>
        <dbReference type="Proteomes" id="UP001056384"/>
    </source>
</evidence>
<sequence>MKPSWKLLSFAILAGSGVYAHPGESLAAELAERGEWLSMRRRDVASCQKQLDRRGILAAGVERRKALVQNLHRKRDLQDYQFSHATDFVYPPSPKDERLIFPDNSNCVLTPEVDGLGHFIPGEQIRSDIRENQPGVPLTLEIQLVDTHNCQPIPGIFLEVYQCNATGVYSGVQAEGNGNVNDFSNLQATFGRGIQQTDENGVVTFETIFPGHYFGVTSHIHILSHSSAQPVAPSGDGRNFVQATHNGRIFFQQDLISAVESTSPYNSNQQPLTLNVDDPVLNQEAAVTDPFARYTWLGERPEDGVLAWISVGIDPTVVHPMEYVGNGAGGNGGAL</sequence>
<keyword evidence="3" id="KW-0223">Dioxygenase</keyword>
<feature type="signal peptide" evidence="1">
    <location>
        <begin position="1"/>
        <end position="20"/>
    </location>
</feature>
<dbReference type="SUPFAM" id="SSF49482">
    <property type="entry name" value="Aromatic compound dioxygenase"/>
    <property type="match status" value="1"/>
</dbReference>
<evidence type="ECO:0000256" key="1">
    <source>
        <dbReference type="SAM" id="SignalP"/>
    </source>
</evidence>
<keyword evidence="3" id="KW-0560">Oxidoreductase</keyword>